<dbReference type="HOGENOM" id="CLU_1982965_0_0_1"/>
<keyword evidence="2" id="KW-1185">Reference proteome</keyword>
<protein>
    <submittedName>
        <fullName evidence="1">Uncharacterized protein</fullName>
    </submittedName>
</protein>
<dbReference type="Proteomes" id="UP000016931">
    <property type="component" value="Unassembled WGS sequence"/>
</dbReference>
<gene>
    <name evidence="1" type="ORF">SEPMUDRAFT_110242</name>
</gene>
<reference evidence="1 2" key="1">
    <citation type="journal article" date="2012" name="PLoS Pathog.">
        <title>Diverse lifestyles and strategies of plant pathogenesis encoded in the genomes of eighteen Dothideomycetes fungi.</title>
        <authorList>
            <person name="Ohm R.A."/>
            <person name="Feau N."/>
            <person name="Henrissat B."/>
            <person name="Schoch C.L."/>
            <person name="Horwitz B.A."/>
            <person name="Barry K.W."/>
            <person name="Condon B.J."/>
            <person name="Copeland A.C."/>
            <person name="Dhillon B."/>
            <person name="Glaser F."/>
            <person name="Hesse C.N."/>
            <person name="Kosti I."/>
            <person name="LaButti K."/>
            <person name="Lindquist E.A."/>
            <person name="Lucas S."/>
            <person name="Salamov A.A."/>
            <person name="Bradshaw R.E."/>
            <person name="Ciuffetti L."/>
            <person name="Hamelin R.C."/>
            <person name="Kema G.H.J."/>
            <person name="Lawrence C."/>
            <person name="Scott J.A."/>
            <person name="Spatafora J.W."/>
            <person name="Turgeon B.G."/>
            <person name="de Wit P.J.G.M."/>
            <person name="Zhong S."/>
            <person name="Goodwin S.B."/>
            <person name="Grigoriev I.V."/>
        </authorList>
    </citation>
    <scope>NUCLEOTIDE SEQUENCE [LARGE SCALE GENOMIC DNA]</scope>
    <source>
        <strain evidence="1 2">SO2202</strain>
    </source>
</reference>
<sequence length="126" mass="14040">MLQLQLRIIAVKEPSSGMILALGFSKSQLQEVLGSITICYSFASLLAAARLDAFSRRELCVHAKHPSSTIEICFPKVPRVSPKKKHLCTSMQDMYYVPCEAEQKKNFRNGELNPGLLGTSHYLKNA</sequence>
<dbReference type="AlphaFoldDB" id="M3CZY0"/>
<dbReference type="RefSeq" id="XP_016757919.1">
    <property type="nucleotide sequence ID" value="XM_016900836.1"/>
</dbReference>
<name>M3CZY0_SPHMS</name>
<dbReference type="GeneID" id="27897973"/>
<organism evidence="1 2">
    <name type="scientific">Sphaerulina musiva (strain SO2202)</name>
    <name type="common">Poplar stem canker fungus</name>
    <name type="synonym">Septoria musiva</name>
    <dbReference type="NCBI Taxonomy" id="692275"/>
    <lineage>
        <taxon>Eukaryota</taxon>
        <taxon>Fungi</taxon>
        <taxon>Dikarya</taxon>
        <taxon>Ascomycota</taxon>
        <taxon>Pezizomycotina</taxon>
        <taxon>Dothideomycetes</taxon>
        <taxon>Dothideomycetidae</taxon>
        <taxon>Mycosphaerellales</taxon>
        <taxon>Mycosphaerellaceae</taxon>
        <taxon>Sphaerulina</taxon>
    </lineage>
</organism>
<dbReference type="EMBL" id="KB456268">
    <property type="protein sequence ID" value="EMF09798.1"/>
    <property type="molecule type" value="Genomic_DNA"/>
</dbReference>
<accession>M3CZY0</accession>
<proteinExistence type="predicted"/>
<evidence type="ECO:0000313" key="1">
    <source>
        <dbReference type="EMBL" id="EMF09798.1"/>
    </source>
</evidence>
<evidence type="ECO:0000313" key="2">
    <source>
        <dbReference type="Proteomes" id="UP000016931"/>
    </source>
</evidence>